<evidence type="ECO:0000313" key="2">
    <source>
        <dbReference type="Proteomes" id="UP001056120"/>
    </source>
</evidence>
<dbReference type="Proteomes" id="UP001056120">
    <property type="component" value="Linkage Group LG29"/>
</dbReference>
<dbReference type="EMBL" id="CM042046">
    <property type="protein sequence ID" value="KAI3676324.1"/>
    <property type="molecule type" value="Genomic_DNA"/>
</dbReference>
<keyword evidence="2" id="KW-1185">Reference proteome</keyword>
<name>A0ACB8XZH5_9ASTR</name>
<evidence type="ECO:0000313" key="1">
    <source>
        <dbReference type="EMBL" id="KAI3676324.1"/>
    </source>
</evidence>
<proteinExistence type="predicted"/>
<reference evidence="1 2" key="2">
    <citation type="journal article" date="2022" name="Mol. Ecol. Resour.">
        <title>The genomes of chicory, endive, great burdock and yacon provide insights into Asteraceae paleo-polyploidization history and plant inulin production.</title>
        <authorList>
            <person name="Fan W."/>
            <person name="Wang S."/>
            <person name="Wang H."/>
            <person name="Wang A."/>
            <person name="Jiang F."/>
            <person name="Liu H."/>
            <person name="Zhao H."/>
            <person name="Xu D."/>
            <person name="Zhang Y."/>
        </authorList>
    </citation>
    <scope>NUCLEOTIDE SEQUENCE [LARGE SCALE GENOMIC DNA]</scope>
    <source>
        <strain evidence="2">cv. Yunnan</strain>
        <tissue evidence="1">Leaves</tissue>
    </source>
</reference>
<sequence>MGFKSILNLKLDSIPTELAFWMVQNYNTDTSTLNVGKRVIHITPDVVHKVIGIPLGTIPIQEKRPGGKDAVVAEWIKLKWCDYIIKCLNKSKIAWNPSTHFNDPLALLAFVVVNDINERAKRKSDRYAVEWVCKTHLKNIENYMKPRGKTKVEKKTKDMKNKSKQAKAGTKLVENIESNTKQYLAICNEYMENEENDIMISESGNHLILPAVLQVWLNNCTPPEDDDEYIKVQFDAKEETENEIENNEDNVSSEATETDHEAEQNIVIVKDKNEDCEFDNEEKRTCLLSGALVEYEEYFNRVHILVSKAMEEYPNSNKLEHKENEWNILLKKTYDCCVTFMEHINSKGGRKMEDGWGKNTMKNPEVVDSEVIIMNLEYHIKRLKDEVEASKLRETTLVKENTNIKSERDMVMQRNEELENMLKQLQLERDLQNDINNLCNDDLESKSVEKSDAQWIEEWTFNYKTNRFCMKRRNVSLFYLNSIKEVLDLPIGDIKQMIHLKDDEKNISSKEQDTILCIKRNLIFADENIQPHYDQTPNTDTFGKSKENFSSQISHDVSHDDEPNEIEEDSGEVDINKLIKENNILDEESEKTLAGSRIGVSNVLSPLTITVVEKVEDDMGKKQREERKRKLSEKFYSPYVDRDVSLTEKITGLEGNIANYLFSAYASEWY</sequence>
<protein>
    <submittedName>
        <fullName evidence="1">Uncharacterized protein</fullName>
    </submittedName>
</protein>
<organism evidence="1 2">
    <name type="scientific">Smallanthus sonchifolius</name>
    <dbReference type="NCBI Taxonomy" id="185202"/>
    <lineage>
        <taxon>Eukaryota</taxon>
        <taxon>Viridiplantae</taxon>
        <taxon>Streptophyta</taxon>
        <taxon>Embryophyta</taxon>
        <taxon>Tracheophyta</taxon>
        <taxon>Spermatophyta</taxon>
        <taxon>Magnoliopsida</taxon>
        <taxon>eudicotyledons</taxon>
        <taxon>Gunneridae</taxon>
        <taxon>Pentapetalae</taxon>
        <taxon>asterids</taxon>
        <taxon>campanulids</taxon>
        <taxon>Asterales</taxon>
        <taxon>Asteraceae</taxon>
        <taxon>Asteroideae</taxon>
        <taxon>Heliantheae alliance</taxon>
        <taxon>Millerieae</taxon>
        <taxon>Smallanthus</taxon>
    </lineage>
</organism>
<accession>A0ACB8XZH5</accession>
<comment type="caution">
    <text evidence="1">The sequence shown here is derived from an EMBL/GenBank/DDBJ whole genome shotgun (WGS) entry which is preliminary data.</text>
</comment>
<reference evidence="2" key="1">
    <citation type="journal article" date="2022" name="Mol. Ecol. Resour.">
        <title>The genomes of chicory, endive, great burdock and yacon provide insights into Asteraceae palaeo-polyploidization history and plant inulin production.</title>
        <authorList>
            <person name="Fan W."/>
            <person name="Wang S."/>
            <person name="Wang H."/>
            <person name="Wang A."/>
            <person name="Jiang F."/>
            <person name="Liu H."/>
            <person name="Zhao H."/>
            <person name="Xu D."/>
            <person name="Zhang Y."/>
        </authorList>
    </citation>
    <scope>NUCLEOTIDE SEQUENCE [LARGE SCALE GENOMIC DNA]</scope>
    <source>
        <strain evidence="2">cv. Yunnan</strain>
    </source>
</reference>
<gene>
    <name evidence="1" type="ORF">L1987_85930</name>
</gene>